<gene>
    <name evidence="4" type="ORF">RH061_10350</name>
</gene>
<comment type="cofactor">
    <cofactor evidence="1">
        <name>Mg(2+)</name>
        <dbReference type="ChEBI" id="CHEBI:18420"/>
    </cofactor>
</comment>
<dbReference type="InterPro" id="IPR020084">
    <property type="entry name" value="NUDIX_hydrolase_CS"/>
</dbReference>
<evidence type="ECO:0000256" key="1">
    <source>
        <dbReference type="ARBA" id="ARBA00001946"/>
    </source>
</evidence>
<dbReference type="EMBL" id="CP134494">
    <property type="protein sequence ID" value="WNF24852.1"/>
    <property type="molecule type" value="Genomic_DNA"/>
</dbReference>
<name>A0ABY9VLL9_9BACI</name>
<protein>
    <submittedName>
        <fullName evidence="4">NUDIX domain-containing protein</fullName>
    </submittedName>
</protein>
<evidence type="ECO:0000259" key="3">
    <source>
        <dbReference type="PROSITE" id="PS51462"/>
    </source>
</evidence>
<sequence>MNFHMTIDEPNTDNYKNTIERVAVRAVIMKDNHILLVQSNRGDFKFPGGGVEKNENHEDCLKREVREETGYIDCIVTDKIGTIIEQKKDDFEEDALFQMISHYYLCNLVTEEKDAQQLDEYEAILDFTPKWVTLDEAIQQNERLIDKFEQHNWLKRETYVLKKLKEMQSY</sequence>
<evidence type="ECO:0000313" key="4">
    <source>
        <dbReference type="EMBL" id="WNF24852.1"/>
    </source>
</evidence>
<dbReference type="InterPro" id="IPR000086">
    <property type="entry name" value="NUDIX_hydrolase_dom"/>
</dbReference>
<keyword evidence="2" id="KW-0378">Hydrolase</keyword>
<dbReference type="PANTHER" id="PTHR43046:SF14">
    <property type="entry name" value="MUTT_NUDIX FAMILY PROTEIN"/>
    <property type="match status" value="1"/>
</dbReference>
<dbReference type="PROSITE" id="PS51462">
    <property type="entry name" value="NUDIX"/>
    <property type="match status" value="1"/>
</dbReference>
<dbReference type="RefSeq" id="WP_311075853.1">
    <property type="nucleotide sequence ID" value="NZ_CP134494.1"/>
</dbReference>
<dbReference type="Proteomes" id="UP001303324">
    <property type="component" value="Chromosome"/>
</dbReference>
<evidence type="ECO:0000256" key="2">
    <source>
        <dbReference type="ARBA" id="ARBA00022801"/>
    </source>
</evidence>
<dbReference type="PROSITE" id="PS00893">
    <property type="entry name" value="NUDIX_BOX"/>
    <property type="match status" value="1"/>
</dbReference>
<dbReference type="InterPro" id="IPR015797">
    <property type="entry name" value="NUDIX_hydrolase-like_dom_sf"/>
</dbReference>
<organism evidence="4 5">
    <name type="scientific">Mesobacillus jeotgali</name>
    <dbReference type="NCBI Taxonomy" id="129985"/>
    <lineage>
        <taxon>Bacteria</taxon>
        <taxon>Bacillati</taxon>
        <taxon>Bacillota</taxon>
        <taxon>Bacilli</taxon>
        <taxon>Bacillales</taxon>
        <taxon>Bacillaceae</taxon>
        <taxon>Mesobacillus</taxon>
    </lineage>
</organism>
<dbReference type="PANTHER" id="PTHR43046">
    <property type="entry name" value="GDP-MANNOSE MANNOSYL HYDROLASE"/>
    <property type="match status" value="1"/>
</dbReference>
<dbReference type="SUPFAM" id="SSF55811">
    <property type="entry name" value="Nudix"/>
    <property type="match status" value="1"/>
</dbReference>
<feature type="domain" description="Nudix hydrolase" evidence="3">
    <location>
        <begin position="19"/>
        <end position="158"/>
    </location>
</feature>
<reference evidence="4 5" key="1">
    <citation type="submission" date="2023-09" db="EMBL/GenBank/DDBJ databases">
        <title>Microbial mechanism of fulvic acid promoting antimony reduction mineralization in rice fields.</title>
        <authorList>
            <person name="Chen G."/>
            <person name="Lan J."/>
        </authorList>
    </citation>
    <scope>NUCLEOTIDE SEQUENCE [LARGE SCALE GENOMIC DNA]</scope>
    <source>
        <strain evidence="4 5">PS1</strain>
    </source>
</reference>
<keyword evidence="5" id="KW-1185">Reference proteome</keyword>
<dbReference type="Pfam" id="PF00293">
    <property type="entry name" value="NUDIX"/>
    <property type="match status" value="1"/>
</dbReference>
<dbReference type="Gene3D" id="3.90.79.10">
    <property type="entry name" value="Nucleoside Triphosphate Pyrophosphohydrolase"/>
    <property type="match status" value="1"/>
</dbReference>
<proteinExistence type="predicted"/>
<accession>A0ABY9VLL9</accession>
<dbReference type="CDD" id="cd02883">
    <property type="entry name" value="NUDIX_Hydrolase"/>
    <property type="match status" value="1"/>
</dbReference>
<evidence type="ECO:0000313" key="5">
    <source>
        <dbReference type="Proteomes" id="UP001303324"/>
    </source>
</evidence>